<proteinExistence type="predicted"/>
<dbReference type="EMBL" id="GEGO01007302">
    <property type="protein sequence ID" value="JAR88102.1"/>
    <property type="molecule type" value="Transcribed_RNA"/>
</dbReference>
<reference evidence="1" key="1">
    <citation type="journal article" date="2018" name="PLoS Negl. Trop. Dis.">
        <title>Sialome diversity of ticks revealed by RNAseq of single tick salivary glands.</title>
        <authorList>
            <person name="Perner J."/>
            <person name="Kropackova S."/>
            <person name="Kopacek P."/>
            <person name="Ribeiro J.M."/>
        </authorList>
    </citation>
    <scope>NUCLEOTIDE SEQUENCE</scope>
    <source>
        <strain evidence="1">Siblings of single egg batch collected in Ceske Budejovice</strain>
        <tissue evidence="1">Salivary glands</tissue>
    </source>
</reference>
<evidence type="ECO:0000313" key="1">
    <source>
        <dbReference type="EMBL" id="JAR88102.1"/>
    </source>
</evidence>
<protein>
    <submittedName>
        <fullName evidence="1">Uncharacterized protein</fullName>
    </submittedName>
</protein>
<accession>A0A147BCB8</accession>
<sequence length="141" mass="15422">KMGLVTTLKGVTRHVLVFKLVPRGGPLGHAREGERLSLNSLLVRKLVVLGVTIVNVDHLFLSRGNVVNLGKLAFDKYHVCRVRGIQCLAFALSKALAKLFGNSILGGCRAPFRRFRVHRCPRCGACGHWGGVCVQFAALQH</sequence>
<feature type="non-terminal residue" evidence="1">
    <location>
        <position position="1"/>
    </location>
</feature>
<dbReference type="AlphaFoldDB" id="A0A147BCB8"/>
<name>A0A147BCB8_IXORI</name>
<organism evidence="1">
    <name type="scientific">Ixodes ricinus</name>
    <name type="common">Common tick</name>
    <name type="synonym">Acarus ricinus</name>
    <dbReference type="NCBI Taxonomy" id="34613"/>
    <lineage>
        <taxon>Eukaryota</taxon>
        <taxon>Metazoa</taxon>
        <taxon>Ecdysozoa</taxon>
        <taxon>Arthropoda</taxon>
        <taxon>Chelicerata</taxon>
        <taxon>Arachnida</taxon>
        <taxon>Acari</taxon>
        <taxon>Parasitiformes</taxon>
        <taxon>Ixodida</taxon>
        <taxon>Ixodoidea</taxon>
        <taxon>Ixodidae</taxon>
        <taxon>Ixodinae</taxon>
        <taxon>Ixodes</taxon>
    </lineage>
</organism>